<dbReference type="RefSeq" id="WP_218852928.1">
    <property type="nucleotide sequence ID" value="NZ_JACCBV010000001.1"/>
</dbReference>
<dbReference type="InterPro" id="IPR002762">
    <property type="entry name" value="CbiX-like"/>
</dbReference>
<dbReference type="Gene3D" id="3.40.50.1400">
    <property type="match status" value="2"/>
</dbReference>
<accession>A0A7Y9GPA1</accession>
<dbReference type="GO" id="GO:0016829">
    <property type="term" value="F:lyase activity"/>
    <property type="evidence" value="ECO:0007669"/>
    <property type="project" value="UniProtKB-KW"/>
</dbReference>
<evidence type="ECO:0000256" key="2">
    <source>
        <dbReference type="ARBA" id="ARBA00023239"/>
    </source>
</evidence>
<dbReference type="EMBL" id="JACCBV010000001">
    <property type="protein sequence ID" value="NYE20131.1"/>
    <property type="molecule type" value="Genomic_DNA"/>
</dbReference>
<keyword evidence="2" id="KW-0456">Lyase</keyword>
<dbReference type="SUPFAM" id="SSF53800">
    <property type="entry name" value="Chelatase"/>
    <property type="match status" value="1"/>
</dbReference>
<keyword evidence="4" id="KW-1185">Reference proteome</keyword>
<protein>
    <submittedName>
        <fullName evidence="3">Sirohydrochlorin ferrochelatase</fullName>
    </submittedName>
</protein>
<organism evidence="3 4">
    <name type="scientific">Microbacterium immunditiarum</name>
    <dbReference type="NCBI Taxonomy" id="337480"/>
    <lineage>
        <taxon>Bacteria</taxon>
        <taxon>Bacillati</taxon>
        <taxon>Actinomycetota</taxon>
        <taxon>Actinomycetes</taxon>
        <taxon>Micrococcales</taxon>
        <taxon>Microbacteriaceae</taxon>
        <taxon>Microbacterium</taxon>
    </lineage>
</organism>
<evidence type="ECO:0000313" key="3">
    <source>
        <dbReference type="EMBL" id="NYE20131.1"/>
    </source>
</evidence>
<dbReference type="CDD" id="cd03416">
    <property type="entry name" value="CbiX_SirB_N"/>
    <property type="match status" value="1"/>
</dbReference>
<sequence>MIRPVLIACSHGTSSPDGRTAIGSLVDEVRVLLPGVDVREAFVDVQEPSIDEVVAALPPGRSAVIVPLLLSTGFHTGVDIARAARLRDGVVAAPPLGPHDLLALVLESRLGELGLRSDDAIVLAAAGSSDPRAADDVGAVAQLLSRCLSRPVGVGFAAGCDPRIDAAVSAARAAGASRVVAASYVLAPGYFADVIRTSGADAATSPLGPDPRIAAIVAERYRAAAAPVAGAA</sequence>
<dbReference type="PANTHER" id="PTHR33542">
    <property type="entry name" value="SIROHYDROCHLORIN FERROCHELATASE, CHLOROPLASTIC"/>
    <property type="match status" value="1"/>
</dbReference>
<keyword evidence="1" id="KW-0479">Metal-binding</keyword>
<reference evidence="3 4" key="1">
    <citation type="submission" date="2020-07" db="EMBL/GenBank/DDBJ databases">
        <title>Sequencing the genomes of 1000 actinobacteria strains.</title>
        <authorList>
            <person name="Klenk H.-P."/>
        </authorList>
    </citation>
    <scope>NUCLEOTIDE SEQUENCE [LARGE SCALE GENOMIC DNA]</scope>
    <source>
        <strain evidence="3 4">DSM 24662</strain>
    </source>
</reference>
<evidence type="ECO:0000256" key="1">
    <source>
        <dbReference type="ARBA" id="ARBA00022723"/>
    </source>
</evidence>
<evidence type="ECO:0000313" key="4">
    <source>
        <dbReference type="Proteomes" id="UP000576969"/>
    </source>
</evidence>
<dbReference type="GO" id="GO:0046872">
    <property type="term" value="F:metal ion binding"/>
    <property type="evidence" value="ECO:0007669"/>
    <property type="project" value="UniProtKB-KW"/>
</dbReference>
<proteinExistence type="predicted"/>
<name>A0A7Y9GPA1_9MICO</name>
<dbReference type="Pfam" id="PF01903">
    <property type="entry name" value="CbiX"/>
    <property type="match status" value="2"/>
</dbReference>
<dbReference type="InterPro" id="IPR050963">
    <property type="entry name" value="Sirohydro_Cobaltochel/CbiX"/>
</dbReference>
<comment type="caution">
    <text evidence="3">The sequence shown here is derived from an EMBL/GenBank/DDBJ whole genome shotgun (WGS) entry which is preliminary data.</text>
</comment>
<dbReference type="PANTHER" id="PTHR33542:SF5">
    <property type="entry name" value="FERROCHELATASE CHE1"/>
    <property type="match status" value="1"/>
</dbReference>
<gene>
    <name evidence="3" type="ORF">BJ991_002159</name>
</gene>
<dbReference type="Proteomes" id="UP000576969">
    <property type="component" value="Unassembled WGS sequence"/>
</dbReference>
<dbReference type="AlphaFoldDB" id="A0A7Y9GPA1"/>